<dbReference type="InterPro" id="IPR013785">
    <property type="entry name" value="Aldolase_TIM"/>
</dbReference>
<evidence type="ECO:0000256" key="5">
    <source>
        <dbReference type="ARBA" id="ARBA00022898"/>
    </source>
</evidence>
<keyword evidence="5" id="KW-0663">Pyridoxal phosphate</keyword>
<keyword evidence="6" id="KW-0408">Iron</keyword>
<keyword evidence="4" id="KW-0479">Metal-binding</keyword>
<dbReference type="InterPro" id="IPR007197">
    <property type="entry name" value="rSAM"/>
</dbReference>
<dbReference type="SUPFAM" id="SSF102114">
    <property type="entry name" value="Radical SAM enzymes"/>
    <property type="match status" value="1"/>
</dbReference>
<dbReference type="GO" id="GO:0051539">
    <property type="term" value="F:4 iron, 4 sulfur cluster binding"/>
    <property type="evidence" value="ECO:0007669"/>
    <property type="project" value="UniProtKB-KW"/>
</dbReference>
<dbReference type="InterPro" id="IPR003739">
    <property type="entry name" value="Lys_aminomutase/Glu_NH3_mut"/>
</dbReference>
<evidence type="ECO:0008006" key="9">
    <source>
        <dbReference type="Google" id="ProtNLM"/>
    </source>
</evidence>
<dbReference type="AlphaFoldDB" id="A0A6V1NMA6"/>
<reference evidence="8" key="1">
    <citation type="submission" date="2021-01" db="EMBL/GenBank/DDBJ databases">
        <authorList>
            <person name="Corre E."/>
            <person name="Pelletier E."/>
            <person name="Niang G."/>
            <person name="Scheremetjew M."/>
            <person name="Finn R."/>
            <person name="Kale V."/>
            <person name="Holt S."/>
            <person name="Cochrane G."/>
            <person name="Meng A."/>
            <person name="Brown T."/>
            <person name="Cohen L."/>
        </authorList>
    </citation>
    <scope>NUCLEOTIDE SEQUENCE</scope>
    <source>
        <strain evidence="8">CCMP3107</strain>
    </source>
</reference>
<keyword evidence="7" id="KW-0411">Iron-sulfur</keyword>
<dbReference type="Gene3D" id="3.20.20.70">
    <property type="entry name" value="Aldolase class I"/>
    <property type="match status" value="1"/>
</dbReference>
<proteinExistence type="predicted"/>
<dbReference type="InterPro" id="IPR058240">
    <property type="entry name" value="rSAM_sf"/>
</dbReference>
<dbReference type="PANTHER" id="PTHR30538">
    <property type="entry name" value="LYSINE 2,3-AMINOMUTASE-RELATED"/>
    <property type="match status" value="1"/>
</dbReference>
<dbReference type="GO" id="GO:0046872">
    <property type="term" value="F:metal ion binding"/>
    <property type="evidence" value="ECO:0007669"/>
    <property type="project" value="UniProtKB-KW"/>
</dbReference>
<dbReference type="PANTHER" id="PTHR30538:SF0">
    <property type="entry name" value="L-LYSINE 2,3-AMINOMUTASE AQ_1632-RELATED"/>
    <property type="match status" value="1"/>
</dbReference>
<organism evidence="8">
    <name type="scientific">Heterosigma akashiwo</name>
    <name type="common">Chromophytic alga</name>
    <name type="synonym">Heterosigma carterae</name>
    <dbReference type="NCBI Taxonomy" id="2829"/>
    <lineage>
        <taxon>Eukaryota</taxon>
        <taxon>Sar</taxon>
        <taxon>Stramenopiles</taxon>
        <taxon>Ochrophyta</taxon>
        <taxon>Raphidophyceae</taxon>
        <taxon>Chattonellales</taxon>
        <taxon>Chattonellaceae</taxon>
        <taxon>Heterosigma</taxon>
    </lineage>
</organism>
<dbReference type="GO" id="GO:0003824">
    <property type="term" value="F:catalytic activity"/>
    <property type="evidence" value="ECO:0007669"/>
    <property type="project" value="InterPro"/>
</dbReference>
<dbReference type="SFLD" id="SFLDS00029">
    <property type="entry name" value="Radical_SAM"/>
    <property type="match status" value="1"/>
</dbReference>
<name>A0A6V1NMA6_HETAK</name>
<evidence type="ECO:0000256" key="2">
    <source>
        <dbReference type="ARBA" id="ARBA00022485"/>
    </source>
</evidence>
<keyword evidence="3" id="KW-0949">S-adenosyl-L-methionine</keyword>
<protein>
    <recommendedName>
        <fullName evidence="9">Lysine 2,3-aminomutase</fullName>
    </recommendedName>
</protein>
<sequence length="563" mass="63525">MIQSKLCSLARCSGSLGLRRTAHTPVLASLRRKSTQAMPDYDLSVEYDHLNGVNGSVNGSMNGDASRLEQLREQLRVDHVTNGHHPEAQAAAYPIHTGVEIEAPEFKLYTKSLIKDLMAKRMPGVDHRPYTAVSSVIPMRSNNYVVDELIDWSNCPEDPIFQLTFPQPAMLHDEDINSVMHLLESGATKVETRAEIEKIRDTLNPHPAGQKELNVPKTGAEELPGLQHKYRETALFFPMEAQYCQSFCTYCFRWAQFTSVGSKQQFSCKEENVIHKYLKANRNISDVLFTGGDPMVMKAHHFRKYLDPILADPDMDQLATIRIGTKSLAYWPYRYLTDPDSDDLLRVFESVVASGRHLSIMAHFSHPAELSTPAVREAIRRIRATGAQIRTQAPIINHVNADAKIWADKWRMETRLGLVPYYMFQARDTGARDYFKVSLEHAYNTFTKAYSAVAGTARTVRGPSMSCEPGKVHVVGITEVNGEKVFVLKFLQARDPKWSDKVFFAQYDPEASWVSDLKPAFGAEKFFYEDGLQAIACAPTSSGQLFDFDADMGYDAQRYLMRS</sequence>
<accession>A0A6V1NMA6</accession>
<dbReference type="EMBL" id="HBIU01002663">
    <property type="protein sequence ID" value="CAE0621730.1"/>
    <property type="molecule type" value="Transcribed_RNA"/>
</dbReference>
<evidence type="ECO:0000313" key="8">
    <source>
        <dbReference type="EMBL" id="CAE0621730.1"/>
    </source>
</evidence>
<evidence type="ECO:0000256" key="3">
    <source>
        <dbReference type="ARBA" id="ARBA00022691"/>
    </source>
</evidence>
<gene>
    <name evidence="8" type="ORF">HAKA00212_LOCUS952</name>
</gene>
<comment type="cofactor">
    <cofactor evidence="1">
        <name>pyridoxal 5'-phosphate</name>
        <dbReference type="ChEBI" id="CHEBI:597326"/>
    </cofactor>
</comment>
<dbReference type="SFLD" id="SFLDG01070">
    <property type="entry name" value="PLP-dependent"/>
    <property type="match status" value="1"/>
</dbReference>
<evidence type="ECO:0000256" key="7">
    <source>
        <dbReference type="ARBA" id="ARBA00023014"/>
    </source>
</evidence>
<evidence type="ECO:0000256" key="6">
    <source>
        <dbReference type="ARBA" id="ARBA00023004"/>
    </source>
</evidence>
<evidence type="ECO:0000256" key="4">
    <source>
        <dbReference type="ARBA" id="ARBA00022723"/>
    </source>
</evidence>
<evidence type="ECO:0000256" key="1">
    <source>
        <dbReference type="ARBA" id="ARBA00001933"/>
    </source>
</evidence>
<keyword evidence="2" id="KW-0004">4Fe-4S</keyword>